<dbReference type="Gene3D" id="1.10.405.10">
    <property type="entry name" value="Guanine Nucleotide Dissociation Inhibitor, domain 1"/>
    <property type="match status" value="1"/>
</dbReference>
<evidence type="ECO:0000256" key="6">
    <source>
        <dbReference type="RuleBase" id="RU362067"/>
    </source>
</evidence>
<comment type="caution">
    <text evidence="10">The sequence shown here is derived from an EMBL/GenBank/DDBJ whole genome shotgun (WGS) entry which is preliminary data.</text>
</comment>
<feature type="binding site" evidence="5">
    <location>
        <begin position="65"/>
        <end position="66"/>
    </location>
    <ligand>
        <name>FAD</name>
        <dbReference type="ChEBI" id="CHEBI:57692"/>
    </ligand>
</feature>
<accession>A0A8J2N1U7</accession>
<feature type="binding site" evidence="5">
    <location>
        <position position="375"/>
    </location>
    <ligand>
        <name>substrate</name>
    </ligand>
</feature>
<evidence type="ECO:0000256" key="8">
    <source>
        <dbReference type="SAM" id="SignalP"/>
    </source>
</evidence>
<comment type="catalytic activity">
    <reaction evidence="4">
        <text>a secondary aliphatic amine + O2 + H2O = a primary amine + an aldehyde + H2O2</text>
        <dbReference type="Rhea" id="RHEA:26414"/>
        <dbReference type="ChEBI" id="CHEBI:15377"/>
        <dbReference type="ChEBI" id="CHEBI:15379"/>
        <dbReference type="ChEBI" id="CHEBI:16240"/>
        <dbReference type="ChEBI" id="CHEBI:17478"/>
        <dbReference type="ChEBI" id="CHEBI:58855"/>
        <dbReference type="ChEBI" id="CHEBI:65296"/>
        <dbReference type="EC" id="1.4.3.4"/>
    </reaction>
</comment>
<reference evidence="10" key="1">
    <citation type="submission" date="2021-05" db="EMBL/GenBank/DDBJ databases">
        <authorList>
            <person name="Stam R."/>
        </authorList>
    </citation>
    <scope>NUCLEOTIDE SEQUENCE</scope>
    <source>
        <strain evidence="10">CS162</strain>
    </source>
</reference>
<dbReference type="SUPFAM" id="SSF54373">
    <property type="entry name" value="FAD-linked reductases, C-terminal domain"/>
    <property type="match status" value="1"/>
</dbReference>
<dbReference type="PANTHER" id="PTHR43563:SF14">
    <property type="entry name" value="AMINE OXIDASE"/>
    <property type="match status" value="1"/>
</dbReference>
<evidence type="ECO:0000256" key="3">
    <source>
        <dbReference type="ARBA" id="ARBA00023002"/>
    </source>
</evidence>
<evidence type="ECO:0000313" key="11">
    <source>
        <dbReference type="Proteomes" id="UP000676310"/>
    </source>
</evidence>
<dbReference type="AlphaFoldDB" id="A0A8J2N1U7"/>
<comment type="cofactor">
    <cofactor evidence="1 6">
        <name>FAD</name>
        <dbReference type="ChEBI" id="CHEBI:57692"/>
    </cofactor>
</comment>
<proteinExistence type="inferred from homology"/>
<dbReference type="PRINTS" id="PR00757">
    <property type="entry name" value="AMINEOXDASEF"/>
</dbReference>
<feature type="domain" description="Amine oxidase" evidence="9">
    <location>
        <begin position="46"/>
        <end position="486"/>
    </location>
</feature>
<comment type="similarity">
    <text evidence="2 6">Belongs to the flavin monoamine oxidase family.</text>
</comment>
<dbReference type="Gene3D" id="3.90.660.10">
    <property type="match status" value="1"/>
</dbReference>
<feature type="binding site" evidence="5">
    <location>
        <position position="462"/>
    </location>
    <ligand>
        <name>FAD</name>
        <dbReference type="ChEBI" id="CHEBI:57692"/>
    </ligand>
</feature>
<sequence>MKIAFGFPLRVLFLSFSLRCIDGAALRDRSDGATEVDVVVVGGGYSGLMSAYDLHQTGLKTVVLEAKSKIGGKSRSFKLQSGPGIVELGATWINNKTQPEVFKLTQQFGLVTLEQYTDGDSVVQGADGSVQRIPQEGDTDVDDSTPIAETIFLALLNKTIEETDIRSFDKFPEKKDVSFAEWIAQLGLWEDKHIQGLASTLTTIVGREPDEIGTHYFFDYVKSGNGLVSLLTEGREGAQSLLIEEGTTAIATSLANALEPNSVYTDTPVTKIEEQDGISIVTTATNHTFKAKRVVLAITQHLYADIEFSPPLPCEKNLVVARSRPGNYAKVILTYTEPWWRHAGLVGKFTSFIGPIRYSWEISNPALSQYSLALFVSGDTAICWEALPEENQRSAIIEHLAELVGAELANRARDVLEYNYVEWTKEDYIRGAPTTTLGPGMLRKFGKSMREPVGNLHFAGTELAYEWKGYLEGAITSGQRAAEEVINALNEQDGIAHLYHEAKSDILATDRANAVASIKAELEMLDQDVEGYRKLVNGVDITDIAGVYIVGGKSPHHALEIARKDKKDLAESLNLVEEQVKEIRADVRYGFEEVQQP</sequence>
<feature type="binding site" evidence="5">
    <location>
        <position position="269"/>
    </location>
    <ligand>
        <name>FAD</name>
        <dbReference type="ChEBI" id="CHEBI:57692"/>
    </ligand>
</feature>
<dbReference type="InterPro" id="IPR001613">
    <property type="entry name" value="Flavin_amine_oxidase"/>
</dbReference>
<keyword evidence="3 6" id="KW-0560">Oxidoreductase</keyword>
<evidence type="ECO:0000313" key="10">
    <source>
        <dbReference type="EMBL" id="CAG5159566.1"/>
    </source>
</evidence>
<dbReference type="InterPro" id="IPR050703">
    <property type="entry name" value="Flavin_MAO"/>
</dbReference>
<dbReference type="InterPro" id="IPR002937">
    <property type="entry name" value="Amino_oxidase"/>
</dbReference>
<protein>
    <recommendedName>
        <fullName evidence="6">Amine oxidase</fullName>
        <ecNumber evidence="6">1.4.3.-</ecNumber>
    </recommendedName>
</protein>
<evidence type="ECO:0000256" key="5">
    <source>
        <dbReference type="PIRSR" id="PIRSR601613-1"/>
    </source>
</evidence>
<evidence type="ECO:0000256" key="4">
    <source>
        <dbReference type="ARBA" id="ARBA00048448"/>
    </source>
</evidence>
<feature type="binding site" evidence="5">
    <location>
        <position position="46"/>
    </location>
    <ligand>
        <name>FAD</name>
        <dbReference type="ChEBI" id="CHEBI:57692"/>
    </ligand>
</feature>
<keyword evidence="8" id="KW-0732">Signal</keyword>
<dbReference type="InterPro" id="IPR036188">
    <property type="entry name" value="FAD/NAD-bd_sf"/>
</dbReference>
<keyword evidence="6" id="KW-0274">FAD</keyword>
<feature type="signal peptide" evidence="8">
    <location>
        <begin position="1"/>
        <end position="23"/>
    </location>
</feature>
<dbReference type="PANTHER" id="PTHR43563">
    <property type="entry name" value="AMINE OXIDASE"/>
    <property type="match status" value="1"/>
</dbReference>
<dbReference type="Gene3D" id="3.50.50.60">
    <property type="entry name" value="FAD/NAD(P)-binding domain"/>
    <property type="match status" value="1"/>
</dbReference>
<evidence type="ECO:0000259" key="9">
    <source>
        <dbReference type="Pfam" id="PF01593"/>
    </source>
</evidence>
<dbReference type="EMBL" id="CAJRGZ010000019">
    <property type="protein sequence ID" value="CAG5159566.1"/>
    <property type="molecule type" value="Genomic_DNA"/>
</dbReference>
<keyword evidence="11" id="KW-1185">Reference proteome</keyword>
<evidence type="ECO:0000256" key="1">
    <source>
        <dbReference type="ARBA" id="ARBA00001974"/>
    </source>
</evidence>
<gene>
    <name evidence="10" type="ORF">ALTATR162_LOCUS5628</name>
</gene>
<dbReference type="EC" id="1.4.3.-" evidence="6"/>
<evidence type="ECO:0000256" key="2">
    <source>
        <dbReference type="ARBA" id="ARBA00005995"/>
    </source>
</evidence>
<name>A0A8J2N1U7_9PLEO</name>
<dbReference type="Proteomes" id="UP000676310">
    <property type="component" value="Unassembled WGS sequence"/>
</dbReference>
<dbReference type="Pfam" id="PF01593">
    <property type="entry name" value="Amino_oxidase"/>
    <property type="match status" value="1"/>
</dbReference>
<dbReference type="SUPFAM" id="SSF51905">
    <property type="entry name" value="FAD/NAD(P)-binding domain"/>
    <property type="match status" value="1"/>
</dbReference>
<organism evidence="10 11">
    <name type="scientific">Alternaria atra</name>
    <dbReference type="NCBI Taxonomy" id="119953"/>
    <lineage>
        <taxon>Eukaryota</taxon>
        <taxon>Fungi</taxon>
        <taxon>Dikarya</taxon>
        <taxon>Ascomycota</taxon>
        <taxon>Pezizomycotina</taxon>
        <taxon>Dothideomycetes</taxon>
        <taxon>Pleosporomycetidae</taxon>
        <taxon>Pleosporales</taxon>
        <taxon>Pleosporineae</taxon>
        <taxon>Pleosporaceae</taxon>
        <taxon>Alternaria</taxon>
        <taxon>Alternaria sect. Ulocladioides</taxon>
    </lineage>
</organism>
<dbReference type="OrthoDB" id="3682662at2759"/>
<evidence type="ECO:0000256" key="7">
    <source>
        <dbReference type="SAM" id="Coils"/>
    </source>
</evidence>
<keyword evidence="7" id="KW-0175">Coiled coil</keyword>
<dbReference type="RefSeq" id="XP_043169182.1">
    <property type="nucleotide sequence ID" value="XM_043313247.1"/>
</dbReference>
<dbReference type="GeneID" id="67017427"/>
<feature type="coiled-coil region" evidence="7">
    <location>
        <begin position="559"/>
        <end position="586"/>
    </location>
</feature>
<feature type="chain" id="PRO_5035263650" description="Amine oxidase" evidence="8">
    <location>
        <begin position="24"/>
        <end position="597"/>
    </location>
</feature>
<dbReference type="GO" id="GO:0097621">
    <property type="term" value="F:monoamine oxidase activity"/>
    <property type="evidence" value="ECO:0007669"/>
    <property type="project" value="UniProtKB-EC"/>
</dbReference>
<keyword evidence="6" id="KW-0285">Flavoprotein</keyword>